<sequence>MTEEGEHSRSPDECAQAGLWEVEPLYYSIPGRTDRSRRGKAYRKRADGEICCFEAHDGVLYKPGDTVYIEATPSDPYIVGSIAMFKMWLTNSIHAFCSPIYPTVSFKINEAAPLYYGTYVKSAKWLKWFILQKTDICILFRIREKRTPITG</sequence>
<reference evidence="2" key="1">
    <citation type="journal article" date="2014" name="Nat. Genet.">
        <title>Genome of the human hookworm Necator americanus.</title>
        <authorList>
            <person name="Tang Y.T."/>
            <person name="Gao X."/>
            <person name="Rosa B.A."/>
            <person name="Abubucker S."/>
            <person name="Hallsworth-Pepin K."/>
            <person name="Martin J."/>
            <person name="Tyagi R."/>
            <person name="Heizer E."/>
            <person name="Zhang X."/>
            <person name="Bhonagiri-Palsikar V."/>
            <person name="Minx P."/>
            <person name="Warren W.C."/>
            <person name="Wang Q."/>
            <person name="Zhan B."/>
            <person name="Hotez P.J."/>
            <person name="Sternberg P.W."/>
            <person name="Dougall A."/>
            <person name="Gaze S.T."/>
            <person name="Mulvenna J."/>
            <person name="Sotillo J."/>
            <person name="Ranganathan S."/>
            <person name="Rabelo E.M."/>
            <person name="Wilson R.K."/>
            <person name="Felgner P.L."/>
            <person name="Bethony J."/>
            <person name="Hawdon J.M."/>
            <person name="Gasser R.B."/>
            <person name="Loukas A."/>
            <person name="Mitreva M."/>
        </authorList>
    </citation>
    <scope>NUCLEOTIDE SEQUENCE [LARGE SCALE GENOMIC DNA]</scope>
</reference>
<evidence type="ECO:0000313" key="1">
    <source>
        <dbReference type="EMBL" id="ETN74098.1"/>
    </source>
</evidence>
<accession>W2SX46</accession>
<dbReference type="OrthoDB" id="6147534at2759"/>
<dbReference type="Proteomes" id="UP000053676">
    <property type="component" value="Unassembled WGS sequence"/>
</dbReference>
<name>W2SX46_NECAM</name>
<dbReference type="KEGG" id="nai:NECAME_04127"/>
<proteinExistence type="predicted"/>
<organism evidence="1 2">
    <name type="scientific">Necator americanus</name>
    <name type="common">Human hookworm</name>
    <dbReference type="NCBI Taxonomy" id="51031"/>
    <lineage>
        <taxon>Eukaryota</taxon>
        <taxon>Metazoa</taxon>
        <taxon>Ecdysozoa</taxon>
        <taxon>Nematoda</taxon>
        <taxon>Chromadorea</taxon>
        <taxon>Rhabditida</taxon>
        <taxon>Rhabditina</taxon>
        <taxon>Rhabditomorpha</taxon>
        <taxon>Strongyloidea</taxon>
        <taxon>Ancylostomatidae</taxon>
        <taxon>Bunostominae</taxon>
        <taxon>Necator</taxon>
    </lineage>
</organism>
<gene>
    <name evidence="1" type="ORF">NECAME_04127</name>
</gene>
<dbReference type="STRING" id="51031.W2SX46"/>
<evidence type="ECO:0008006" key="3">
    <source>
        <dbReference type="Google" id="ProtNLM"/>
    </source>
</evidence>
<dbReference type="AlphaFoldDB" id="W2SX46"/>
<dbReference type="EMBL" id="KI660387">
    <property type="protein sequence ID" value="ETN74098.1"/>
    <property type="molecule type" value="Genomic_DNA"/>
</dbReference>
<evidence type="ECO:0000313" key="2">
    <source>
        <dbReference type="Proteomes" id="UP000053676"/>
    </source>
</evidence>
<keyword evidence="2" id="KW-1185">Reference proteome</keyword>
<protein>
    <recommendedName>
        <fullName evidence="3">BAH domain-containing protein</fullName>
    </recommendedName>
</protein>